<keyword evidence="8" id="KW-0808">Transferase</keyword>
<dbReference type="InterPro" id="IPR037052">
    <property type="entry name" value="CheA-like_P2_sf"/>
</dbReference>
<evidence type="ECO:0000259" key="17">
    <source>
        <dbReference type="PROSITE" id="PS50851"/>
    </source>
</evidence>
<dbReference type="GO" id="GO:0005524">
    <property type="term" value="F:ATP binding"/>
    <property type="evidence" value="ECO:0007669"/>
    <property type="project" value="UniProtKB-KW"/>
</dbReference>
<dbReference type="SUPFAM" id="SSF47384">
    <property type="entry name" value="Homodimeric domain of signal transducing histidine kinase"/>
    <property type="match status" value="1"/>
</dbReference>
<dbReference type="InterPro" id="IPR004358">
    <property type="entry name" value="Sig_transdc_His_kin-like_C"/>
</dbReference>
<dbReference type="CDD" id="cd00088">
    <property type="entry name" value="HPT"/>
    <property type="match status" value="1"/>
</dbReference>
<dbReference type="GO" id="GO:0006935">
    <property type="term" value="P:chemotaxis"/>
    <property type="evidence" value="ECO:0007669"/>
    <property type="project" value="UniProtKB-KW"/>
</dbReference>
<keyword evidence="20" id="KW-1185">Reference proteome</keyword>
<dbReference type="SUPFAM" id="SSF55052">
    <property type="entry name" value="CheY-binding domain of CheA"/>
    <property type="match status" value="1"/>
</dbReference>
<dbReference type="InterPro" id="IPR036097">
    <property type="entry name" value="HisK_dim/P_sf"/>
</dbReference>
<dbReference type="SUPFAM" id="SSF47226">
    <property type="entry name" value="Histidine-containing phosphotransfer domain, HPT domain"/>
    <property type="match status" value="1"/>
</dbReference>
<evidence type="ECO:0000256" key="5">
    <source>
        <dbReference type="ARBA" id="ARBA00022490"/>
    </source>
</evidence>
<keyword evidence="10 19" id="KW-0418">Kinase</keyword>
<dbReference type="EC" id="2.7.13.3" evidence="3"/>
<evidence type="ECO:0000256" key="14">
    <source>
        <dbReference type="PROSITE-ProRule" id="PRU00110"/>
    </source>
</evidence>
<dbReference type="Gene3D" id="1.10.287.560">
    <property type="entry name" value="Histidine kinase CheA-like, homodimeric domain"/>
    <property type="match status" value="1"/>
</dbReference>
<evidence type="ECO:0000256" key="15">
    <source>
        <dbReference type="SAM" id="MobiDB-lite"/>
    </source>
</evidence>
<dbReference type="AlphaFoldDB" id="A0A239BBZ8"/>
<feature type="domain" description="CheW-like" evidence="17">
    <location>
        <begin position="560"/>
        <end position="695"/>
    </location>
</feature>
<keyword evidence="11" id="KW-0067">ATP-binding</keyword>
<evidence type="ECO:0000256" key="12">
    <source>
        <dbReference type="ARBA" id="ARBA00023012"/>
    </source>
</evidence>
<dbReference type="EMBL" id="FZOJ01000003">
    <property type="protein sequence ID" value="SNS05081.1"/>
    <property type="molecule type" value="Genomic_DNA"/>
</dbReference>
<dbReference type="InterPro" id="IPR008207">
    <property type="entry name" value="Sig_transdc_His_kin_Hpt_dom"/>
</dbReference>
<evidence type="ECO:0000256" key="9">
    <source>
        <dbReference type="ARBA" id="ARBA00022741"/>
    </source>
</evidence>
<sequence length="695" mass="78495">MVKVSGRNTNEPMLDMFIFETSQLIEQLEQSILSSEKSSCYTPTAINEIFRIMHTIKGSSAMMIFNNISTLAHHIEDLFYFLREEKPNNIDCSTLSDLVLEGVDFIKIEMEKIKNGDEADGEVSQLIERIKGYLSILKRTNISTGPVKDPEKVDTKGQRYYISQDKAKTSIYANAFKAVIYFEEGCEMENIRAYTIIHNLKDITEQIFYMPEDIIDNDDSVEIIRREGFKVYIKTDYSYEEMHKFFMQAIFLKDLELIQLENVDELKQFSTVKEAVVQKNPIKVPSLHEPDKRKKEASDKEINSTSMHQSIISVSVPKLDKLMDLVGEMVIAEAMVIQNPDLKGLELDNFQKAARQLNKITSDIQDMVMSIRMVPLSTTFHKMHRIVRDMCKKLDKEVQLEIIGEETEVDKNIIEHISDPLMHLVRNAIDHGIESTEDREMRGKSPSGRITLEAKNAGSDVLIILKDDGKGLSREKILMKAREQGLLYRSEDDMSDKEVLNLILIPGFSTKDGISEFSGRGVGMDVVTRNIEAVGGSVSVDSILNNGTTITLKIPLTLAIIDGMNIRVGNSCYTLPTISIKESFRPKEGDIITDPDGNEMIMVRGQCYSILRLHEVYKIKNSSTSIFNGIIIMVEHDDKTLCIFADELLGQQQVVVKALPKYIQNFKKIKGLAGCTLLGDGSISLILDITGLINN</sequence>
<gene>
    <name evidence="19" type="ORF">SAMN05446037_1003144</name>
</gene>
<dbReference type="InterPro" id="IPR037006">
    <property type="entry name" value="CheA-like_homodim_sf"/>
</dbReference>
<accession>A0A239BBZ8</accession>
<dbReference type="InterPro" id="IPR004105">
    <property type="entry name" value="CheA-like_dim"/>
</dbReference>
<evidence type="ECO:0000256" key="1">
    <source>
        <dbReference type="ARBA" id="ARBA00000085"/>
    </source>
</evidence>
<keyword evidence="6" id="KW-0145">Chemotaxis</keyword>
<dbReference type="FunFam" id="3.30.565.10:FF:000016">
    <property type="entry name" value="Chemotaxis protein CheA, putative"/>
    <property type="match status" value="1"/>
</dbReference>
<evidence type="ECO:0000259" key="16">
    <source>
        <dbReference type="PROSITE" id="PS50109"/>
    </source>
</evidence>
<evidence type="ECO:0000256" key="3">
    <source>
        <dbReference type="ARBA" id="ARBA00012438"/>
    </source>
</evidence>
<dbReference type="SUPFAM" id="SSF50341">
    <property type="entry name" value="CheW-like"/>
    <property type="match status" value="1"/>
</dbReference>
<feature type="modified residue" description="Phosphohistidine" evidence="14">
    <location>
        <position position="54"/>
    </location>
</feature>
<comment type="catalytic activity">
    <reaction evidence="1">
        <text>ATP + protein L-histidine = ADP + protein N-phospho-L-histidine.</text>
        <dbReference type="EC" id="2.7.13.3"/>
    </reaction>
</comment>
<feature type="compositionally biased region" description="Basic and acidic residues" evidence="15">
    <location>
        <begin position="286"/>
        <end position="302"/>
    </location>
</feature>
<evidence type="ECO:0000256" key="4">
    <source>
        <dbReference type="ARBA" id="ARBA00021495"/>
    </source>
</evidence>
<dbReference type="SUPFAM" id="SSF55874">
    <property type="entry name" value="ATPase domain of HSP90 chaperone/DNA topoisomerase II/histidine kinase"/>
    <property type="match status" value="1"/>
</dbReference>
<evidence type="ECO:0000256" key="11">
    <source>
        <dbReference type="ARBA" id="ARBA00022840"/>
    </source>
</evidence>
<dbReference type="SMART" id="SM00260">
    <property type="entry name" value="CheW"/>
    <property type="match status" value="1"/>
</dbReference>
<feature type="domain" description="HPt" evidence="18">
    <location>
        <begin position="6"/>
        <end position="113"/>
    </location>
</feature>
<dbReference type="SMART" id="SM00387">
    <property type="entry name" value="HATPase_c"/>
    <property type="match status" value="1"/>
</dbReference>
<feature type="region of interest" description="Disordered" evidence="15">
    <location>
        <begin position="283"/>
        <end position="304"/>
    </location>
</feature>
<keyword evidence="7 14" id="KW-0597">Phosphoprotein</keyword>
<dbReference type="InterPro" id="IPR005467">
    <property type="entry name" value="His_kinase_dom"/>
</dbReference>
<dbReference type="SMART" id="SM00073">
    <property type="entry name" value="HPT"/>
    <property type="match status" value="1"/>
</dbReference>
<evidence type="ECO:0000259" key="18">
    <source>
        <dbReference type="PROSITE" id="PS50894"/>
    </source>
</evidence>
<dbReference type="InterPro" id="IPR051315">
    <property type="entry name" value="Bact_Chemotaxis_CheA"/>
</dbReference>
<dbReference type="InterPro" id="IPR010808">
    <property type="entry name" value="CheA_P2-bd"/>
</dbReference>
<dbReference type="PROSITE" id="PS50894">
    <property type="entry name" value="HPT"/>
    <property type="match status" value="1"/>
</dbReference>
<dbReference type="Pfam" id="PF01584">
    <property type="entry name" value="CheW"/>
    <property type="match status" value="1"/>
</dbReference>
<dbReference type="PRINTS" id="PR00344">
    <property type="entry name" value="BCTRLSENSOR"/>
</dbReference>
<dbReference type="InterPro" id="IPR002545">
    <property type="entry name" value="CheW-lke_dom"/>
</dbReference>
<dbReference type="InterPro" id="IPR003594">
    <property type="entry name" value="HATPase_dom"/>
</dbReference>
<feature type="domain" description="Histidine kinase" evidence="16">
    <location>
        <begin position="354"/>
        <end position="558"/>
    </location>
</feature>
<dbReference type="GO" id="GO:0000155">
    <property type="term" value="F:phosphorelay sensor kinase activity"/>
    <property type="evidence" value="ECO:0007669"/>
    <property type="project" value="InterPro"/>
</dbReference>
<dbReference type="Pfam" id="PF01627">
    <property type="entry name" value="Hpt"/>
    <property type="match status" value="1"/>
</dbReference>
<dbReference type="Gene3D" id="3.30.70.1110">
    <property type="entry name" value="Histidine kinase CheA-like, P2 response regulator-binding domain"/>
    <property type="match status" value="1"/>
</dbReference>
<dbReference type="Gene3D" id="2.30.30.40">
    <property type="entry name" value="SH3 Domains"/>
    <property type="match status" value="1"/>
</dbReference>
<evidence type="ECO:0000313" key="19">
    <source>
        <dbReference type="EMBL" id="SNS05081.1"/>
    </source>
</evidence>
<dbReference type="GO" id="GO:0005737">
    <property type="term" value="C:cytoplasm"/>
    <property type="evidence" value="ECO:0007669"/>
    <property type="project" value="UniProtKB-SubCell"/>
</dbReference>
<proteinExistence type="predicted"/>
<dbReference type="RefSeq" id="WP_330396973.1">
    <property type="nucleotide sequence ID" value="NZ_FZOJ01000003.1"/>
</dbReference>
<dbReference type="PANTHER" id="PTHR43395">
    <property type="entry name" value="SENSOR HISTIDINE KINASE CHEA"/>
    <property type="match status" value="1"/>
</dbReference>
<dbReference type="PANTHER" id="PTHR43395:SF10">
    <property type="entry name" value="CHEMOTAXIS PROTEIN CHEA"/>
    <property type="match status" value="1"/>
</dbReference>
<organism evidence="19 20">
    <name type="scientific">Anaerovirgula multivorans</name>
    <dbReference type="NCBI Taxonomy" id="312168"/>
    <lineage>
        <taxon>Bacteria</taxon>
        <taxon>Bacillati</taxon>
        <taxon>Bacillota</taxon>
        <taxon>Clostridia</taxon>
        <taxon>Peptostreptococcales</taxon>
        <taxon>Natronincolaceae</taxon>
        <taxon>Anaerovirgula</taxon>
    </lineage>
</organism>
<comment type="function">
    <text evidence="13">Involved in the transmission of sensory signals from the chemoreceptors to the flagellar motors. CheA is autophosphorylated; it can transfer its phosphate group to either CheB or CheY.</text>
</comment>
<dbReference type="Gene3D" id="1.20.120.160">
    <property type="entry name" value="HPT domain"/>
    <property type="match status" value="1"/>
</dbReference>
<keyword evidence="5" id="KW-0963">Cytoplasm</keyword>
<dbReference type="PROSITE" id="PS50851">
    <property type="entry name" value="CHEW"/>
    <property type="match status" value="1"/>
</dbReference>
<comment type="subcellular location">
    <subcellularLocation>
        <location evidence="2">Cytoplasm</location>
    </subcellularLocation>
</comment>
<evidence type="ECO:0000256" key="10">
    <source>
        <dbReference type="ARBA" id="ARBA00022777"/>
    </source>
</evidence>
<dbReference type="Proteomes" id="UP000198304">
    <property type="component" value="Unassembled WGS sequence"/>
</dbReference>
<dbReference type="SMART" id="SM01231">
    <property type="entry name" value="H-kinase_dim"/>
    <property type="match status" value="1"/>
</dbReference>
<evidence type="ECO:0000256" key="2">
    <source>
        <dbReference type="ARBA" id="ARBA00004496"/>
    </source>
</evidence>
<dbReference type="InterPro" id="IPR036641">
    <property type="entry name" value="HPT_dom_sf"/>
</dbReference>
<name>A0A239BBZ8_9FIRM</name>
<dbReference type="Pfam" id="PF02518">
    <property type="entry name" value="HATPase_c"/>
    <property type="match status" value="1"/>
</dbReference>
<evidence type="ECO:0000313" key="20">
    <source>
        <dbReference type="Proteomes" id="UP000198304"/>
    </source>
</evidence>
<keyword evidence="9" id="KW-0547">Nucleotide-binding</keyword>
<protein>
    <recommendedName>
        <fullName evidence="4">Chemotaxis protein CheA</fullName>
        <ecNumber evidence="3">2.7.13.3</ecNumber>
    </recommendedName>
</protein>
<keyword evidence="12" id="KW-0902">Two-component regulatory system</keyword>
<evidence type="ECO:0000256" key="6">
    <source>
        <dbReference type="ARBA" id="ARBA00022500"/>
    </source>
</evidence>
<dbReference type="InterPro" id="IPR036061">
    <property type="entry name" value="CheW-like_dom_sf"/>
</dbReference>
<evidence type="ECO:0000256" key="13">
    <source>
        <dbReference type="ARBA" id="ARBA00035100"/>
    </source>
</evidence>
<evidence type="ECO:0000256" key="7">
    <source>
        <dbReference type="ARBA" id="ARBA00022553"/>
    </source>
</evidence>
<dbReference type="Gene3D" id="3.30.565.10">
    <property type="entry name" value="Histidine kinase-like ATPase, C-terminal domain"/>
    <property type="match status" value="1"/>
</dbReference>
<dbReference type="PROSITE" id="PS50109">
    <property type="entry name" value="HIS_KIN"/>
    <property type="match status" value="1"/>
</dbReference>
<dbReference type="InterPro" id="IPR035891">
    <property type="entry name" value="CheY-binding_CheA"/>
</dbReference>
<dbReference type="InterPro" id="IPR036890">
    <property type="entry name" value="HATPase_C_sf"/>
</dbReference>
<reference evidence="19 20" key="1">
    <citation type="submission" date="2017-06" db="EMBL/GenBank/DDBJ databases">
        <authorList>
            <person name="Kim H.J."/>
            <person name="Triplett B.A."/>
        </authorList>
    </citation>
    <scope>NUCLEOTIDE SEQUENCE [LARGE SCALE GENOMIC DNA]</scope>
    <source>
        <strain evidence="19 20">SCA</strain>
    </source>
</reference>
<dbReference type="CDD" id="cd16916">
    <property type="entry name" value="HATPase_CheA-like"/>
    <property type="match status" value="1"/>
</dbReference>
<evidence type="ECO:0000256" key="8">
    <source>
        <dbReference type="ARBA" id="ARBA00022679"/>
    </source>
</evidence>
<dbReference type="Pfam" id="PF02895">
    <property type="entry name" value="H-kinase_dim"/>
    <property type="match status" value="1"/>
</dbReference>
<dbReference type="Pfam" id="PF07194">
    <property type="entry name" value="P2"/>
    <property type="match status" value="1"/>
</dbReference>